<accession>A0AAF5DFE7</accession>
<protein>
    <recommendedName>
        <fullName evidence="3">ShKT domain-containing protein</fullName>
    </recommendedName>
</protein>
<dbReference type="PANTHER" id="PTHR21724">
    <property type="entry name" value="SHKT DOMAIN-CONTAINING PROTEIN"/>
    <property type="match status" value="1"/>
</dbReference>
<dbReference type="AlphaFoldDB" id="A0AAF5DFE7"/>
<dbReference type="InterPro" id="IPR003582">
    <property type="entry name" value="ShKT_dom"/>
</dbReference>
<dbReference type="Gene3D" id="1.10.10.1870">
    <property type="entry name" value="ShTK domain-like"/>
    <property type="match status" value="1"/>
</dbReference>
<feature type="transmembrane region" description="Helical" evidence="2">
    <location>
        <begin position="28"/>
        <end position="48"/>
    </location>
</feature>
<evidence type="ECO:0000256" key="1">
    <source>
        <dbReference type="PROSITE-ProRule" id="PRU01005"/>
    </source>
</evidence>
<evidence type="ECO:0000313" key="5">
    <source>
        <dbReference type="WBParaSite" id="TCONS_00011678.p1"/>
    </source>
</evidence>
<evidence type="ECO:0000256" key="2">
    <source>
        <dbReference type="SAM" id="Phobius"/>
    </source>
</evidence>
<name>A0AAF5DFE7_STRER</name>
<sequence>CNKIESNEKKGRLRGLILYFEKEFISKILIYTYSLVMIIFFIFFTIFLNPIKSKLDDVNQIIEMLEKNSINTTFSHLKPNKIFQKNFLHVGKFVGNLSNEDKNILLKKLFLRDQKIEKLLQNASIIQKFSSHNSSKIFSKSSTLPHQTLFSEDGFFEKTGNDSNIKAIIEDLKVKSTFEDSNSDSNLIAKYKIPPLLIRANLDKQMNTKKQVLKAPRLLAKIRFRTEDLQDDEKMKLNNLNNNISVKEDNNYNIQSIKSALKNNKPVAASELTNIIDKFQIPKKQKNNKNRQKQLFHAPPEIVFEKSAQQFHNKIYNTNNKNSIYNLKKINKQNNEIISVSLQDKIKNVYNESNNFETMGNFVTGSNNQITVEPNEDNFSNVEIENIEQPTPRMLSKPMELIQNESNAIVSQANDLSNNIKSEASEVSSNISNTMYSESVKYPTLNISDVSNALNNLTDSLLSDKTVKDVSVLASTVDTKLSDTENLIENTTLSNALEAQNNTLPDIETNLNSLNNDSIVMESTTIMIVDTNSNITITTVANILNDNITATSIVTSIPDSLLTTASSLAGTRSLTLVPSINSSKIFPENLSTTVFNSTETSINGTATTLLPSTAIESNVSVTEIISTTPTVIGTSTLTLENVLSTTNSMSTMVTTIQPEVSTTGMISSMGTTMLPSISSTEMISSMETTMAPSISSTGMLSSMETTMLPSISSTGMTSSMETTVAPIISSTGMITSMETTVAPIISSTGMISSMETTVAPIISSTGMISSMETTMLPSVSSTGMVSSMETTMLPSVSSTGMVSSMETTLAPIISSTEMISSIPTTNLPGISSTLIDIMSTTPLSTTISGGLLTTTTPMEILSSLSTLVSPTAATTTANNLVKCLDSAVECESYIPLCNHTTLGVIIKGNCPLTCGVCTVPETHTCYDRFKLCSFSKFLGYCNSLFYTQEHKMKYCKETCGLC</sequence>
<evidence type="ECO:0000259" key="3">
    <source>
        <dbReference type="PROSITE" id="PS51670"/>
    </source>
</evidence>
<reference evidence="5" key="1">
    <citation type="submission" date="2024-02" db="UniProtKB">
        <authorList>
            <consortium name="WormBaseParasite"/>
        </authorList>
    </citation>
    <scope>IDENTIFICATION</scope>
</reference>
<dbReference type="WBParaSite" id="TCONS_00011678.p1">
    <property type="protein sequence ID" value="TCONS_00011678.p1"/>
    <property type="gene ID" value="XLOC_006383"/>
</dbReference>
<keyword evidence="2" id="KW-1133">Transmembrane helix</keyword>
<feature type="domain" description="ShKT" evidence="3">
    <location>
        <begin position="925"/>
        <end position="962"/>
    </location>
</feature>
<dbReference type="Proteomes" id="UP000035681">
    <property type="component" value="Unplaced"/>
</dbReference>
<organism evidence="4 5">
    <name type="scientific">Strongyloides stercoralis</name>
    <name type="common">Threadworm</name>
    <dbReference type="NCBI Taxonomy" id="6248"/>
    <lineage>
        <taxon>Eukaryota</taxon>
        <taxon>Metazoa</taxon>
        <taxon>Ecdysozoa</taxon>
        <taxon>Nematoda</taxon>
        <taxon>Chromadorea</taxon>
        <taxon>Rhabditida</taxon>
        <taxon>Tylenchina</taxon>
        <taxon>Panagrolaimomorpha</taxon>
        <taxon>Strongyloidoidea</taxon>
        <taxon>Strongyloididae</taxon>
        <taxon>Strongyloides</taxon>
    </lineage>
</organism>
<keyword evidence="2" id="KW-0812">Transmembrane</keyword>
<dbReference type="PROSITE" id="PS51670">
    <property type="entry name" value="SHKT"/>
    <property type="match status" value="2"/>
</dbReference>
<keyword evidence="1" id="KW-1015">Disulfide bond</keyword>
<proteinExistence type="predicted"/>
<keyword evidence="4" id="KW-1185">Reference proteome</keyword>
<feature type="disulfide bond" evidence="1">
    <location>
        <begin position="883"/>
        <end position="917"/>
    </location>
</feature>
<evidence type="ECO:0000313" key="4">
    <source>
        <dbReference type="Proteomes" id="UP000035681"/>
    </source>
</evidence>
<dbReference type="SMART" id="SM00254">
    <property type="entry name" value="ShKT"/>
    <property type="match status" value="2"/>
</dbReference>
<comment type="caution">
    <text evidence="1">Lacks conserved residue(s) required for the propagation of feature annotation.</text>
</comment>
<keyword evidence="2" id="KW-0472">Membrane</keyword>
<dbReference type="Pfam" id="PF01549">
    <property type="entry name" value="ShK"/>
    <property type="match status" value="2"/>
</dbReference>
<dbReference type="PANTHER" id="PTHR21724:SF109">
    <property type="entry name" value="SHKT DOMAIN-CONTAINING PROTEIN"/>
    <property type="match status" value="1"/>
</dbReference>
<feature type="domain" description="ShKT" evidence="3">
    <location>
        <begin position="883"/>
        <end position="917"/>
    </location>
</feature>